<dbReference type="InterPro" id="IPR014995">
    <property type="entry name" value="DUF1844"/>
</dbReference>
<evidence type="ECO:0000313" key="1">
    <source>
        <dbReference type="EMBL" id="PYE55284.1"/>
    </source>
</evidence>
<organism evidence="1 2">
    <name type="scientific">Deinococcus yavapaiensis KR-236</name>
    <dbReference type="NCBI Taxonomy" id="694435"/>
    <lineage>
        <taxon>Bacteria</taxon>
        <taxon>Thermotogati</taxon>
        <taxon>Deinococcota</taxon>
        <taxon>Deinococci</taxon>
        <taxon>Deinococcales</taxon>
        <taxon>Deinococcaceae</taxon>
        <taxon>Deinococcus</taxon>
    </lineage>
</organism>
<name>A0A318SD12_9DEIO</name>
<sequence>MPHPDFVGLVQSLLATAEAAFGENTATTARARNDGLLATPDRARQTAERSLTLLVMLAEKTRGNLDFQEADLLTHAIASIRERLAETSN</sequence>
<comment type="caution">
    <text evidence="1">The sequence shown here is derived from an EMBL/GenBank/DDBJ whole genome shotgun (WGS) entry which is preliminary data.</text>
</comment>
<dbReference type="AlphaFoldDB" id="A0A318SD12"/>
<dbReference type="Proteomes" id="UP000248326">
    <property type="component" value="Unassembled WGS sequence"/>
</dbReference>
<accession>A0A318SD12</accession>
<protein>
    <submittedName>
        <fullName evidence="1">Uncharacterized protein DUF1844</fullName>
    </submittedName>
</protein>
<gene>
    <name evidence="1" type="ORF">DES52_103115</name>
</gene>
<reference evidence="1 2" key="1">
    <citation type="submission" date="2018-06" db="EMBL/GenBank/DDBJ databases">
        <title>Genomic Encyclopedia of Type Strains, Phase IV (KMG-IV): sequencing the most valuable type-strain genomes for metagenomic binning, comparative biology and taxonomic classification.</title>
        <authorList>
            <person name="Goeker M."/>
        </authorList>
    </citation>
    <scope>NUCLEOTIDE SEQUENCE [LARGE SCALE GENOMIC DNA]</scope>
    <source>
        <strain evidence="1 2">DSM 18048</strain>
    </source>
</reference>
<keyword evidence="2" id="KW-1185">Reference proteome</keyword>
<dbReference type="OrthoDB" id="69796at2"/>
<dbReference type="EMBL" id="QJSX01000003">
    <property type="protein sequence ID" value="PYE55284.1"/>
    <property type="molecule type" value="Genomic_DNA"/>
</dbReference>
<dbReference type="Pfam" id="PF08899">
    <property type="entry name" value="DUF1844"/>
    <property type="match status" value="1"/>
</dbReference>
<dbReference type="RefSeq" id="WP_110885642.1">
    <property type="nucleotide sequence ID" value="NZ_QJSX01000003.1"/>
</dbReference>
<proteinExistence type="predicted"/>
<evidence type="ECO:0000313" key="2">
    <source>
        <dbReference type="Proteomes" id="UP000248326"/>
    </source>
</evidence>